<organism evidence="1">
    <name type="scientific">Daphnia magna</name>
    <dbReference type="NCBI Taxonomy" id="35525"/>
    <lineage>
        <taxon>Eukaryota</taxon>
        <taxon>Metazoa</taxon>
        <taxon>Ecdysozoa</taxon>
        <taxon>Arthropoda</taxon>
        <taxon>Crustacea</taxon>
        <taxon>Branchiopoda</taxon>
        <taxon>Diplostraca</taxon>
        <taxon>Cladocera</taxon>
        <taxon>Anomopoda</taxon>
        <taxon>Daphniidae</taxon>
        <taxon>Daphnia</taxon>
    </lineage>
</organism>
<accession>A0A0P5P5N9</accession>
<sequence>MTNQQYFWFGLHMQLYDMLMLAKLFISTLCIIYFYYLCLQGILPTSIGFICGKIILSGRIGSQLINQFKIIIAMSW</sequence>
<reference evidence="1" key="2">
    <citation type="submission" date="2015-10" db="EMBL/GenBank/DDBJ databases">
        <authorList>
            <person name="Gilbert D.G."/>
        </authorList>
    </citation>
    <scope>NUCLEOTIDE SEQUENCE</scope>
</reference>
<protein>
    <submittedName>
        <fullName evidence="1">Uncharacterized protein</fullName>
    </submittedName>
</protein>
<reference evidence="1" key="1">
    <citation type="submission" date="2015-10" db="EMBL/GenBank/DDBJ databases">
        <title>Daphnia magna gene sets from two clonal populations assembled and annotated with EvidentialGene.</title>
        <authorList>
            <person name="Gilbert D."/>
            <person name="Podicheti R."/>
            <person name="Orsini L."/>
            <person name="Colbourne J."/>
            <person name="Pfrender M."/>
        </authorList>
    </citation>
    <scope>NUCLEOTIDE SEQUENCE</scope>
</reference>
<evidence type="ECO:0000313" key="1">
    <source>
        <dbReference type="EMBL" id="JAJ18754.1"/>
    </source>
</evidence>
<name>A0A0P5P5N9_9CRUS</name>
<dbReference type="AlphaFoldDB" id="A0A0P5P5N9"/>
<proteinExistence type="predicted"/>
<dbReference type="EMBL" id="GDIP01204648">
    <property type="protein sequence ID" value="JAJ18754.1"/>
    <property type="molecule type" value="Transcribed_RNA"/>
</dbReference>